<dbReference type="Gene3D" id="3.40.50.1110">
    <property type="entry name" value="SGNH hydrolase"/>
    <property type="match status" value="1"/>
</dbReference>
<comment type="caution">
    <text evidence="1">The sequence shown here is derived from an EMBL/GenBank/DDBJ whole genome shotgun (WGS) entry which is preliminary data.</text>
</comment>
<reference evidence="1" key="1">
    <citation type="submission" date="2020-04" db="EMBL/GenBank/DDBJ databases">
        <authorList>
            <person name="Alioto T."/>
            <person name="Alioto T."/>
            <person name="Gomez Garrido J."/>
        </authorList>
    </citation>
    <scope>NUCLEOTIDE SEQUENCE</scope>
    <source>
        <strain evidence="1">A484AB</strain>
    </source>
</reference>
<dbReference type="Proteomes" id="UP001152795">
    <property type="component" value="Unassembled WGS sequence"/>
</dbReference>
<evidence type="ECO:0000313" key="1">
    <source>
        <dbReference type="EMBL" id="CAB4042979.1"/>
    </source>
</evidence>
<accession>A0A6S7LTR5</accession>
<dbReference type="InterPro" id="IPR036514">
    <property type="entry name" value="SGNH_hydro_sf"/>
</dbReference>
<dbReference type="OrthoDB" id="5988307at2759"/>
<evidence type="ECO:0000313" key="2">
    <source>
        <dbReference type="Proteomes" id="UP001152795"/>
    </source>
</evidence>
<sequence length="119" mass="13455">HSFVKRLQRDLNSSFDPRARKDFKLRGTASVSLHGVGGRTVSKLRQFDLNILSRLRPVIVILEIGTNDLSHQRPEVVGSLIDNLVCHILGEFSSVRAIGVCHVIPRSYLYLAAEQFFQR</sequence>
<dbReference type="EMBL" id="CACRXK020031239">
    <property type="protein sequence ID" value="CAB4042979.1"/>
    <property type="molecule type" value="Genomic_DNA"/>
</dbReference>
<keyword evidence="2" id="KW-1185">Reference proteome</keyword>
<name>A0A6S7LTR5_PARCT</name>
<dbReference type="SUPFAM" id="SSF52266">
    <property type="entry name" value="SGNH hydrolase"/>
    <property type="match status" value="1"/>
</dbReference>
<feature type="non-terminal residue" evidence="1">
    <location>
        <position position="119"/>
    </location>
</feature>
<organism evidence="1 2">
    <name type="scientific">Paramuricea clavata</name>
    <name type="common">Red gorgonian</name>
    <name type="synonym">Violescent sea-whip</name>
    <dbReference type="NCBI Taxonomy" id="317549"/>
    <lineage>
        <taxon>Eukaryota</taxon>
        <taxon>Metazoa</taxon>
        <taxon>Cnidaria</taxon>
        <taxon>Anthozoa</taxon>
        <taxon>Octocorallia</taxon>
        <taxon>Malacalcyonacea</taxon>
        <taxon>Plexauridae</taxon>
        <taxon>Paramuricea</taxon>
    </lineage>
</organism>
<protein>
    <submittedName>
        <fullName evidence="1">Uncharacterized protein</fullName>
    </submittedName>
</protein>
<gene>
    <name evidence="1" type="ORF">PACLA_8A003134</name>
</gene>
<dbReference type="AlphaFoldDB" id="A0A6S7LTR5"/>
<feature type="non-terminal residue" evidence="1">
    <location>
        <position position="1"/>
    </location>
</feature>
<proteinExistence type="predicted"/>